<dbReference type="InterPro" id="IPR016047">
    <property type="entry name" value="M23ase_b-sheet_dom"/>
</dbReference>
<feature type="chain" id="PRO_5045620233" evidence="1">
    <location>
        <begin position="23"/>
        <end position="281"/>
    </location>
</feature>
<keyword evidence="1" id="KW-0732">Signal</keyword>
<sequence length="281" mass="29916">MKASNHALVTLLLCLLSWKAQAQWLTWPPSGQTTTTSANVLDSVPYRGDLQSVEMQLQRHAASIEVWVVNPLSGPVEVEVDTGQGRPIRRTIAAQTRNLLDKFDARGAVNAQLRAIPGPLAGRATPFDYGLPVPEKGLRIDQADGGKSSHDNPENLHALDFAAPMGTPVVAARDGLVMQIENQHADAAPGQRAIQGARPNFVRVLHTDGSMALYAHLQQGSVVVQPGQQVGKGELIGRVGNSGQSSAPHLHFVVQTNAGMRLISAHVQIATSQGSLRVAGE</sequence>
<dbReference type="Proteomes" id="UP000824755">
    <property type="component" value="Chromosome"/>
</dbReference>
<feature type="domain" description="M23ase beta-sheet core" evidence="2">
    <location>
        <begin position="158"/>
        <end position="257"/>
    </location>
</feature>
<dbReference type="PANTHER" id="PTHR21666">
    <property type="entry name" value="PEPTIDASE-RELATED"/>
    <property type="match status" value="1"/>
</dbReference>
<feature type="signal peptide" evidence="1">
    <location>
        <begin position="1"/>
        <end position="22"/>
    </location>
</feature>
<accession>A0ABX8WRJ6</accession>
<evidence type="ECO:0000313" key="3">
    <source>
        <dbReference type="EMBL" id="QYR53447.1"/>
    </source>
</evidence>
<dbReference type="PANTHER" id="PTHR21666:SF294">
    <property type="entry name" value="PEPTIDASE M23"/>
    <property type="match status" value="1"/>
</dbReference>
<dbReference type="InterPro" id="IPR011055">
    <property type="entry name" value="Dup_hybrid_motif"/>
</dbReference>
<reference evidence="3 4" key="1">
    <citation type="submission" date="2021-08" db="EMBL/GenBank/DDBJ databases">
        <title>Lysobacter sp. strain CJ11 Genome sequencing and assembly.</title>
        <authorList>
            <person name="Kim I."/>
        </authorList>
    </citation>
    <scope>NUCLEOTIDE SEQUENCE [LARGE SCALE GENOMIC DNA]</scope>
    <source>
        <strain evidence="3 4">CJ11</strain>
    </source>
</reference>
<dbReference type="InterPro" id="IPR050570">
    <property type="entry name" value="Cell_wall_metabolism_enzyme"/>
</dbReference>
<dbReference type="CDD" id="cd12797">
    <property type="entry name" value="M23_peptidase"/>
    <property type="match status" value="1"/>
</dbReference>
<protein>
    <submittedName>
        <fullName evidence="3">M23 family metallopeptidase</fullName>
    </submittedName>
</protein>
<evidence type="ECO:0000256" key="1">
    <source>
        <dbReference type="SAM" id="SignalP"/>
    </source>
</evidence>
<name>A0ABX8WRJ6_9GAMM</name>
<dbReference type="Gene3D" id="2.70.70.10">
    <property type="entry name" value="Glucose Permease (Domain IIA)"/>
    <property type="match status" value="1"/>
</dbReference>
<dbReference type="Pfam" id="PF01551">
    <property type="entry name" value="Peptidase_M23"/>
    <property type="match status" value="1"/>
</dbReference>
<dbReference type="SUPFAM" id="SSF51261">
    <property type="entry name" value="Duplicated hybrid motif"/>
    <property type="match status" value="1"/>
</dbReference>
<dbReference type="RefSeq" id="WP_220380263.1">
    <property type="nucleotide sequence ID" value="NZ_CP080544.1"/>
</dbReference>
<keyword evidence="4" id="KW-1185">Reference proteome</keyword>
<dbReference type="EMBL" id="CP080544">
    <property type="protein sequence ID" value="QYR53447.1"/>
    <property type="molecule type" value="Genomic_DNA"/>
</dbReference>
<evidence type="ECO:0000313" key="4">
    <source>
        <dbReference type="Proteomes" id="UP000824755"/>
    </source>
</evidence>
<gene>
    <name evidence="3" type="ORF">H8L67_02755</name>
</gene>
<evidence type="ECO:0000259" key="2">
    <source>
        <dbReference type="Pfam" id="PF01551"/>
    </source>
</evidence>
<organism evidence="3 4">
    <name type="scientific">Lysobacter soyae</name>
    <dbReference type="NCBI Taxonomy" id="2764185"/>
    <lineage>
        <taxon>Bacteria</taxon>
        <taxon>Pseudomonadati</taxon>
        <taxon>Pseudomonadota</taxon>
        <taxon>Gammaproteobacteria</taxon>
        <taxon>Lysobacterales</taxon>
        <taxon>Lysobacteraceae</taxon>
        <taxon>Lysobacter</taxon>
    </lineage>
</organism>
<proteinExistence type="predicted"/>